<organism evidence="3 4">
    <name type="scientific">Favolaschia claudopus</name>
    <dbReference type="NCBI Taxonomy" id="2862362"/>
    <lineage>
        <taxon>Eukaryota</taxon>
        <taxon>Fungi</taxon>
        <taxon>Dikarya</taxon>
        <taxon>Basidiomycota</taxon>
        <taxon>Agaricomycotina</taxon>
        <taxon>Agaricomycetes</taxon>
        <taxon>Agaricomycetidae</taxon>
        <taxon>Agaricales</taxon>
        <taxon>Marasmiineae</taxon>
        <taxon>Mycenaceae</taxon>
        <taxon>Favolaschia</taxon>
    </lineage>
</organism>
<feature type="compositionally biased region" description="Low complexity" evidence="1">
    <location>
        <begin position="340"/>
        <end position="353"/>
    </location>
</feature>
<gene>
    <name evidence="3" type="ORF">R3P38DRAFT_1554017</name>
</gene>
<reference evidence="3 4" key="1">
    <citation type="journal article" date="2024" name="J Genomics">
        <title>Draft genome sequencing and assembly of Favolaschia claudopus CIRM-BRFM 2984 isolated from oak limbs.</title>
        <authorList>
            <person name="Navarro D."/>
            <person name="Drula E."/>
            <person name="Chaduli D."/>
            <person name="Cazenave R."/>
            <person name="Ahrendt S."/>
            <person name="Wang J."/>
            <person name="Lipzen A."/>
            <person name="Daum C."/>
            <person name="Barry K."/>
            <person name="Grigoriev I.V."/>
            <person name="Favel A."/>
            <person name="Rosso M.N."/>
            <person name="Martin F."/>
        </authorList>
    </citation>
    <scope>NUCLEOTIDE SEQUENCE [LARGE SCALE GENOMIC DNA]</scope>
    <source>
        <strain evidence="3 4">CIRM-BRFM 2984</strain>
    </source>
</reference>
<feature type="compositionally biased region" description="Pro residues" evidence="1">
    <location>
        <begin position="496"/>
        <end position="505"/>
    </location>
</feature>
<feature type="compositionally biased region" description="Polar residues" evidence="1">
    <location>
        <begin position="305"/>
        <end position="319"/>
    </location>
</feature>
<evidence type="ECO:0000256" key="1">
    <source>
        <dbReference type="SAM" id="MobiDB-lite"/>
    </source>
</evidence>
<dbReference type="AlphaFoldDB" id="A0AAW0AJB5"/>
<dbReference type="EMBL" id="JAWWNJ010000063">
    <property type="protein sequence ID" value="KAK7012797.1"/>
    <property type="molecule type" value="Genomic_DNA"/>
</dbReference>
<feature type="compositionally biased region" description="Basic and acidic residues" evidence="1">
    <location>
        <begin position="433"/>
        <end position="443"/>
    </location>
</feature>
<feature type="region of interest" description="Disordered" evidence="1">
    <location>
        <begin position="276"/>
        <end position="353"/>
    </location>
</feature>
<keyword evidence="4" id="KW-1185">Reference proteome</keyword>
<accession>A0AAW0AJB5</accession>
<protein>
    <submittedName>
        <fullName evidence="3">Uncharacterized protein</fullName>
    </submittedName>
</protein>
<evidence type="ECO:0000256" key="2">
    <source>
        <dbReference type="SAM" id="Phobius"/>
    </source>
</evidence>
<proteinExistence type="predicted"/>
<keyword evidence="2" id="KW-0472">Membrane</keyword>
<dbReference type="Gene3D" id="2.60.120.260">
    <property type="entry name" value="Galactose-binding domain-like"/>
    <property type="match status" value="1"/>
</dbReference>
<comment type="caution">
    <text evidence="3">The sequence shown here is derived from an EMBL/GenBank/DDBJ whole genome shotgun (WGS) entry which is preliminary data.</text>
</comment>
<sequence length="518" mass="53449">MGNASAQALLAPAPAKSGIIEYQSFEPGHLVNFPSTYIPSITHFSLLPQASPPPSASASSGFPRALGEATMVALLPLFFNPLALSSVLIHVALSSGSVKTAIIDDTTGDSNTGAQPVYTGTFSSNSDCSSCVVHPDPSRAHGGTWHDSSQFNGAPAIGVTLSFTGTGIDVFCILANTLPNTDTITSLAITLDGSPQQPFLHTPDLSSSYVYNAKVFSTSGLSQGPHEVVLLTNRPEGSLLLFDYAQYTFEVADPPPPAPPPTTTVTTGVTNTVTHVSTKQVTQSQKPTTPSSSPADGASSISSPNNAAGSNAPLASSATAGEVSAAHSTGPEASTASDTPPSIGASGAASSKKPSHVGLIVGILVPILLLLAAFIFFCRRRLVRRNNADKEAQDGLSARPFTVWSGSTTVSALPQRQPVLGPNRAANHAGASGHERNASRCDDSSGEWDSSVLSNTSSPTQEPSYNAPLPPGPPSASIYTFDLNPPPLYTEQQSPPAMPGIPLPPSQSANEKLRRNPV</sequence>
<evidence type="ECO:0000313" key="3">
    <source>
        <dbReference type="EMBL" id="KAK7012797.1"/>
    </source>
</evidence>
<feature type="compositionally biased region" description="Polar residues" evidence="1">
    <location>
        <begin position="447"/>
        <end position="464"/>
    </location>
</feature>
<name>A0AAW0AJB5_9AGAR</name>
<feature type="transmembrane region" description="Helical" evidence="2">
    <location>
        <begin position="357"/>
        <end position="377"/>
    </location>
</feature>
<dbReference type="Proteomes" id="UP001362999">
    <property type="component" value="Unassembled WGS sequence"/>
</dbReference>
<keyword evidence="2" id="KW-1133">Transmembrane helix</keyword>
<feature type="region of interest" description="Disordered" evidence="1">
    <location>
        <begin position="413"/>
        <end position="518"/>
    </location>
</feature>
<evidence type="ECO:0000313" key="4">
    <source>
        <dbReference type="Proteomes" id="UP001362999"/>
    </source>
</evidence>
<feature type="compositionally biased region" description="Low complexity" evidence="1">
    <location>
        <begin position="276"/>
        <end position="304"/>
    </location>
</feature>
<keyword evidence="2" id="KW-0812">Transmembrane</keyword>